<dbReference type="Proteomes" id="UP000886069">
    <property type="component" value="Unassembled WGS sequence"/>
</dbReference>
<accession>A0A7V2F449</accession>
<evidence type="ECO:0000313" key="5">
    <source>
        <dbReference type="EMBL" id="HER43576.1"/>
    </source>
</evidence>
<dbReference type="InterPro" id="IPR002510">
    <property type="entry name" value="Metalloprtase-TldD/E_N"/>
</dbReference>
<dbReference type="GO" id="GO:0005829">
    <property type="term" value="C:cytosol"/>
    <property type="evidence" value="ECO:0007669"/>
    <property type="project" value="TreeGrafter"/>
</dbReference>
<dbReference type="InterPro" id="IPR036059">
    <property type="entry name" value="TldD/PmbA_sf"/>
</dbReference>
<dbReference type="EMBL" id="DSEC01000271">
    <property type="protein sequence ID" value="HER43576.1"/>
    <property type="molecule type" value="Genomic_DNA"/>
</dbReference>
<dbReference type="PANTHER" id="PTHR43421:SF1">
    <property type="entry name" value="METALLOPROTEASE PMBA"/>
    <property type="match status" value="1"/>
</dbReference>
<name>A0A7V2F449_UNCEI</name>
<evidence type="ECO:0000259" key="4">
    <source>
        <dbReference type="Pfam" id="PF19290"/>
    </source>
</evidence>
<proteinExistence type="inferred from homology"/>
<dbReference type="Pfam" id="PF19289">
    <property type="entry name" value="PmbA_TldD_3rd"/>
    <property type="match status" value="1"/>
</dbReference>
<dbReference type="GO" id="GO:0006508">
    <property type="term" value="P:proteolysis"/>
    <property type="evidence" value="ECO:0007669"/>
    <property type="project" value="InterPro"/>
</dbReference>
<dbReference type="AlphaFoldDB" id="A0A7V2F449"/>
<comment type="caution">
    <text evidence="5">The sequence shown here is derived from an EMBL/GenBank/DDBJ whole genome shotgun (WGS) entry which is preliminary data.</text>
</comment>
<evidence type="ECO:0000256" key="1">
    <source>
        <dbReference type="ARBA" id="ARBA00005836"/>
    </source>
</evidence>
<evidence type="ECO:0000259" key="2">
    <source>
        <dbReference type="Pfam" id="PF01523"/>
    </source>
</evidence>
<organism evidence="5">
    <name type="scientific">Eiseniibacteriota bacterium</name>
    <dbReference type="NCBI Taxonomy" id="2212470"/>
    <lineage>
        <taxon>Bacteria</taxon>
        <taxon>Candidatus Eiseniibacteriota</taxon>
    </lineage>
</organism>
<dbReference type="PANTHER" id="PTHR43421">
    <property type="entry name" value="METALLOPROTEASE PMBA"/>
    <property type="match status" value="1"/>
</dbReference>
<gene>
    <name evidence="5" type="ORF">ENO08_03865</name>
</gene>
<dbReference type="InterPro" id="IPR045570">
    <property type="entry name" value="Metalloprtase-TldD/E_cen_dom"/>
</dbReference>
<dbReference type="InterPro" id="IPR035068">
    <property type="entry name" value="TldD/PmbA_N"/>
</dbReference>
<evidence type="ECO:0000259" key="3">
    <source>
        <dbReference type="Pfam" id="PF19289"/>
    </source>
</evidence>
<dbReference type="Pfam" id="PF01523">
    <property type="entry name" value="PmbA_TldD_1st"/>
    <property type="match status" value="1"/>
</dbReference>
<dbReference type="Pfam" id="PF19290">
    <property type="entry name" value="PmbA_TldD_2nd"/>
    <property type="match status" value="1"/>
</dbReference>
<dbReference type="SUPFAM" id="SSF111283">
    <property type="entry name" value="Putative modulator of DNA gyrase, PmbA/TldD"/>
    <property type="match status" value="1"/>
</dbReference>
<reference evidence="5" key="1">
    <citation type="journal article" date="2020" name="mSystems">
        <title>Genome- and Community-Level Interaction Insights into Carbon Utilization and Element Cycling Functions of Hydrothermarchaeota in Hydrothermal Sediment.</title>
        <authorList>
            <person name="Zhou Z."/>
            <person name="Liu Y."/>
            <person name="Xu W."/>
            <person name="Pan J."/>
            <person name="Luo Z.H."/>
            <person name="Li M."/>
        </authorList>
    </citation>
    <scope>NUCLEOTIDE SEQUENCE [LARGE SCALE GENOMIC DNA]</scope>
    <source>
        <strain evidence="5">SpSt-1233</strain>
    </source>
</reference>
<feature type="domain" description="Metalloprotease TldD/E N-terminal" evidence="2">
    <location>
        <begin position="25"/>
        <end position="88"/>
    </location>
</feature>
<dbReference type="Gene3D" id="3.30.2290.10">
    <property type="entry name" value="PmbA/TldD superfamily"/>
    <property type="match status" value="1"/>
</dbReference>
<comment type="similarity">
    <text evidence="1">Belongs to the peptidase U62 family.</text>
</comment>
<dbReference type="InterPro" id="IPR047657">
    <property type="entry name" value="PmbA"/>
</dbReference>
<dbReference type="GO" id="GO:0008237">
    <property type="term" value="F:metallopeptidase activity"/>
    <property type="evidence" value="ECO:0007669"/>
    <property type="project" value="InterPro"/>
</dbReference>
<feature type="domain" description="Metalloprotease TldD/E central" evidence="4">
    <location>
        <begin position="127"/>
        <end position="231"/>
    </location>
</feature>
<feature type="domain" description="Metalloprotease TldD/E C-terminal" evidence="3">
    <location>
        <begin position="239"/>
        <end position="446"/>
    </location>
</feature>
<protein>
    <submittedName>
        <fullName evidence="5">TldD/PmbA family protein</fullName>
    </submittedName>
</protein>
<sequence>MNLDEMKELAADTVEKARSLGADTAEVSLSDSREIEVSARKNRLETLTDSSSSGILITVSVDRRRTTVTSNELEPESIRALLSEALEICRFMSEDEFFGLPEAGELGYAAADLDIHDEAVAGMQADGMIRSALELERTACALDGRIIIDFAAVSNGAYREALANSIGFCEAFERTVCSIGLSCAVEDESPGGGNSGKKQSSYWISKATSLKSLESIEQVARAAVERTIRKLGAVKPKTCEAPVVFDPVTARGFLKHIAKAVNGGEIYRKSSFLVDMKGERIGSDLVNIYDDPLLPGRLGTRPFDLEGVRSRSTTVAEKGVLASYLMNSYQARKLGGRTTGNSGGSTNFYLAPGSSTPGSLVESIDEGLYLTTLIGPGANTATGDFSQGGQGIWISKGRLSHPVNEFTVAGTFQKILSGITMVADDIDWNKKVASPSFKVARMTISGT</sequence>
<dbReference type="InterPro" id="IPR045569">
    <property type="entry name" value="Metalloprtase-TldD/E_C"/>
</dbReference>